<sequence length="56" mass="6548">MTSGHSFLKGPDKETKMLQKIMPLPGWPLLFCNEYTHARMVNTYLHFPRVQLSRVT</sequence>
<keyword evidence="2" id="KW-1185">Reference proteome</keyword>
<comment type="caution">
    <text evidence="1">The sequence shown here is derived from an EMBL/GenBank/DDBJ whole genome shotgun (WGS) entry which is preliminary data.</text>
</comment>
<organism evidence="1 2">
    <name type="scientific">Elysia crispata</name>
    <name type="common">lettuce slug</name>
    <dbReference type="NCBI Taxonomy" id="231223"/>
    <lineage>
        <taxon>Eukaryota</taxon>
        <taxon>Metazoa</taxon>
        <taxon>Spiralia</taxon>
        <taxon>Lophotrochozoa</taxon>
        <taxon>Mollusca</taxon>
        <taxon>Gastropoda</taxon>
        <taxon>Heterobranchia</taxon>
        <taxon>Euthyneura</taxon>
        <taxon>Panpulmonata</taxon>
        <taxon>Sacoglossa</taxon>
        <taxon>Placobranchoidea</taxon>
        <taxon>Plakobranchidae</taxon>
        <taxon>Elysia</taxon>
    </lineage>
</organism>
<proteinExistence type="predicted"/>
<name>A0AAE0XPF0_9GAST</name>
<reference evidence="1" key="1">
    <citation type="journal article" date="2023" name="G3 (Bethesda)">
        <title>A reference genome for the long-term kleptoplast-retaining sea slug Elysia crispata morphotype clarki.</title>
        <authorList>
            <person name="Eastman K.E."/>
            <person name="Pendleton A.L."/>
            <person name="Shaikh M.A."/>
            <person name="Suttiyut T."/>
            <person name="Ogas R."/>
            <person name="Tomko P."/>
            <person name="Gavelis G."/>
            <person name="Widhalm J.R."/>
            <person name="Wisecaver J.H."/>
        </authorList>
    </citation>
    <scope>NUCLEOTIDE SEQUENCE</scope>
    <source>
        <strain evidence="1">ECLA1</strain>
    </source>
</reference>
<gene>
    <name evidence="1" type="ORF">RRG08_029660</name>
</gene>
<evidence type="ECO:0000313" key="2">
    <source>
        <dbReference type="Proteomes" id="UP001283361"/>
    </source>
</evidence>
<dbReference type="Proteomes" id="UP001283361">
    <property type="component" value="Unassembled WGS sequence"/>
</dbReference>
<evidence type="ECO:0000313" key="1">
    <source>
        <dbReference type="EMBL" id="KAK3701189.1"/>
    </source>
</evidence>
<accession>A0AAE0XPF0</accession>
<dbReference type="EMBL" id="JAWDGP010007897">
    <property type="protein sequence ID" value="KAK3701189.1"/>
    <property type="molecule type" value="Genomic_DNA"/>
</dbReference>
<protein>
    <submittedName>
        <fullName evidence="1">Uncharacterized protein</fullName>
    </submittedName>
</protein>
<dbReference type="AlphaFoldDB" id="A0AAE0XPF0"/>